<evidence type="ECO:0000313" key="3">
    <source>
        <dbReference type="EMBL" id="AMW35406.1"/>
    </source>
</evidence>
<dbReference type="Pfam" id="PF01075">
    <property type="entry name" value="Glyco_transf_9"/>
    <property type="match status" value="1"/>
</dbReference>
<dbReference type="OrthoDB" id="9797795at2"/>
<protein>
    <submittedName>
        <fullName evidence="3">Glycosyl transferase</fullName>
    </submittedName>
</protein>
<dbReference type="GO" id="GO:0005829">
    <property type="term" value="C:cytosol"/>
    <property type="evidence" value="ECO:0007669"/>
    <property type="project" value="TreeGrafter"/>
</dbReference>
<dbReference type="Gene3D" id="3.40.50.2000">
    <property type="entry name" value="Glycogen Phosphorylase B"/>
    <property type="match status" value="2"/>
</dbReference>
<dbReference type="STRING" id="1549855.AY555_09695"/>
<keyword evidence="2 3" id="KW-0808">Transferase</keyword>
<dbReference type="KEGG" id="hjo:AY555_09695"/>
<keyword evidence="1" id="KW-0328">Glycosyltransferase</keyword>
<sequence length="319" mass="34529">MSRLLFVTSTRIGDAVLSSGLLAHLVGVMPGVRVTVACGPLAAPLFSGLPELEHLIIMDKRRWGGHWLDLWRQVATTRWDVVVDLRRSALAWCLPVAGRRLVPGRDTAALHRVRAAGALVGLVDDPPAPVLWTTGDDEQEACQFIPDGSPVLAIGPAANWPAKIWRAERFADLVARLTAPDGILPGGRVALFGAPDERHQAEQVVRTLPSDRCLDLVGRLSLPVAAACLRRCSFYVGNDSALMHMAAAVGIPTLGLFGPSDECLYGPWGPKAAFVRTPETLQTIYPPGFDHRKAGTLMDGLTVESVFDAACRLWRRTRS</sequence>
<accession>A0A143DFH4</accession>
<dbReference type="GO" id="GO:0009244">
    <property type="term" value="P:lipopolysaccharide core region biosynthetic process"/>
    <property type="evidence" value="ECO:0007669"/>
    <property type="project" value="TreeGrafter"/>
</dbReference>
<dbReference type="PANTHER" id="PTHR30160">
    <property type="entry name" value="TETRAACYLDISACCHARIDE 4'-KINASE-RELATED"/>
    <property type="match status" value="1"/>
</dbReference>
<dbReference type="SUPFAM" id="SSF53756">
    <property type="entry name" value="UDP-Glycosyltransferase/glycogen phosphorylase"/>
    <property type="match status" value="1"/>
</dbReference>
<dbReference type="AlphaFoldDB" id="A0A143DFH4"/>
<dbReference type="InterPro" id="IPR002201">
    <property type="entry name" value="Glyco_trans_9"/>
</dbReference>
<reference evidence="3 4" key="1">
    <citation type="submission" date="2016-02" db="EMBL/GenBank/DDBJ databases">
        <title>Complete Genome of H5569, the type strain of the newly described species Haematospirillium jordaniae.</title>
        <authorList>
            <person name="Nicholson A.C."/>
            <person name="Humrighouse B.W."/>
            <person name="Loparov V."/>
            <person name="McQuiston J.R."/>
        </authorList>
    </citation>
    <scope>NUCLEOTIDE SEQUENCE [LARGE SCALE GENOMIC DNA]</scope>
    <source>
        <strain evidence="3 4">H5569</strain>
    </source>
</reference>
<evidence type="ECO:0000256" key="1">
    <source>
        <dbReference type="ARBA" id="ARBA00022676"/>
    </source>
</evidence>
<dbReference type="CDD" id="cd03789">
    <property type="entry name" value="GT9_LPS_heptosyltransferase"/>
    <property type="match status" value="1"/>
</dbReference>
<gene>
    <name evidence="3" type="ORF">AY555_09695</name>
</gene>
<dbReference type="Proteomes" id="UP000076066">
    <property type="component" value="Chromosome"/>
</dbReference>
<dbReference type="EMBL" id="CP014525">
    <property type="protein sequence ID" value="AMW35406.1"/>
    <property type="molecule type" value="Genomic_DNA"/>
</dbReference>
<dbReference type="GeneID" id="53317425"/>
<dbReference type="GO" id="GO:0008713">
    <property type="term" value="F:ADP-heptose-lipopolysaccharide heptosyltransferase activity"/>
    <property type="evidence" value="ECO:0007669"/>
    <property type="project" value="TreeGrafter"/>
</dbReference>
<keyword evidence="4" id="KW-1185">Reference proteome</keyword>
<name>A0A143DFH4_9PROT</name>
<organism evidence="3 4">
    <name type="scientific">Haematospirillum jordaniae</name>
    <dbReference type="NCBI Taxonomy" id="1549855"/>
    <lineage>
        <taxon>Bacteria</taxon>
        <taxon>Pseudomonadati</taxon>
        <taxon>Pseudomonadota</taxon>
        <taxon>Alphaproteobacteria</taxon>
        <taxon>Rhodospirillales</taxon>
        <taxon>Novispirillaceae</taxon>
        <taxon>Haematospirillum</taxon>
    </lineage>
</organism>
<dbReference type="RefSeq" id="WP_066136158.1">
    <property type="nucleotide sequence ID" value="NZ_CP014525.1"/>
</dbReference>
<evidence type="ECO:0000313" key="4">
    <source>
        <dbReference type="Proteomes" id="UP000076066"/>
    </source>
</evidence>
<dbReference type="InterPro" id="IPR051199">
    <property type="entry name" value="LPS_LOS_Heptosyltrfase"/>
</dbReference>
<proteinExistence type="predicted"/>
<evidence type="ECO:0000256" key="2">
    <source>
        <dbReference type="ARBA" id="ARBA00022679"/>
    </source>
</evidence>